<protein>
    <submittedName>
        <fullName evidence="1">DNA mismatch repair protein MutL</fullName>
    </submittedName>
</protein>
<sequence>MNKLETKITHSGVQNHFKNTEPEQAIIELAWNGFDAKAKNVDIILTRSELDALQAVTVLDDGTGIDIDNIQDNFGKFNDSSKKDNVEQHGSRGRGRLAFHKLANKADWYTKNKFGKQARISINSIDLIQCPWIELQDTTQHLSLKNKNTGTCVELNEIFPKISIDNKQLIEKLSIEFGWFLALHDTHTLKLGSDVIKAPSHELFTHQILIDGHKFEVKLFLWDKKPTSEKSYIYLLNSYDKVVYKKLSSFNKKPDFYISIYIISKWADNFSTHDNDLLSEKPIYTPLSETWKKVESECTEFTRKIYNDFLKSIVEEKIAQFEKNGIFPDYKDILSIEQKEWRKENTKQLVRELYLADPKIFSNLNKKQQKIIIQLLDRLSISNENDGLIDIIENVLNLDQENTKKLAQQISKSKLEHIISTIEILQRRENVVHKLREIMNLHYKEVLETPDLQGIIENNTWLFGNAYETIGAEEDNFTKNAYSLRNKVPDIFRKVTQEDLDGENLDAEELEGIQRQVDLFLARKVPFVSPTGKKFFRCIIIEIKRPSIALNYTHLRQLDDYKRILQNHPEFSSENLYFELILIGRKISSSDTEIRGRINSLKNKLEPGLVTDDDRFKCYVKNWYSLLDEFDLINGYLLENLKTRRENLGNFSAKDLITDLHQESL</sequence>
<gene>
    <name evidence="1" type="ORF">NCTC10296_00968</name>
</gene>
<accession>A0A1X3CXV5</accession>
<dbReference type="SUPFAM" id="SSF55874">
    <property type="entry name" value="ATPase domain of HSP90 chaperone/DNA topoisomerase II/histidine kinase"/>
    <property type="match status" value="1"/>
</dbReference>
<evidence type="ECO:0000313" key="1">
    <source>
        <dbReference type="EMBL" id="VEF00659.1"/>
    </source>
</evidence>
<dbReference type="EMBL" id="LR134313">
    <property type="protein sequence ID" value="VEF00659.1"/>
    <property type="molecule type" value="Genomic_DNA"/>
</dbReference>
<proteinExistence type="predicted"/>
<dbReference type="InterPro" id="IPR036890">
    <property type="entry name" value="HATPase_C_sf"/>
</dbReference>
<dbReference type="AlphaFoldDB" id="A0A1X3CXV5"/>
<keyword evidence="2" id="KW-1185">Reference proteome</keyword>
<dbReference type="RefSeq" id="WP_085416679.1">
    <property type="nucleotide sequence ID" value="NZ_CAUJPY010000011.1"/>
</dbReference>
<organism evidence="1 2">
    <name type="scientific">Neisseria canis</name>
    <dbReference type="NCBI Taxonomy" id="493"/>
    <lineage>
        <taxon>Bacteria</taxon>
        <taxon>Pseudomonadati</taxon>
        <taxon>Pseudomonadota</taxon>
        <taxon>Betaproteobacteria</taxon>
        <taxon>Neisseriales</taxon>
        <taxon>Neisseriaceae</taxon>
        <taxon>Neisseria</taxon>
    </lineage>
</organism>
<evidence type="ECO:0000313" key="2">
    <source>
        <dbReference type="Proteomes" id="UP000279284"/>
    </source>
</evidence>
<dbReference type="Pfam" id="PF13589">
    <property type="entry name" value="HATPase_c_3"/>
    <property type="match status" value="1"/>
</dbReference>
<reference evidence="1 2" key="1">
    <citation type="submission" date="2018-12" db="EMBL/GenBank/DDBJ databases">
        <authorList>
            <consortium name="Pathogen Informatics"/>
        </authorList>
    </citation>
    <scope>NUCLEOTIDE SEQUENCE [LARGE SCALE GENOMIC DNA]</scope>
    <source>
        <strain evidence="1 2">NCTC10296</strain>
    </source>
</reference>
<name>A0A1X3CXV5_9NEIS</name>
<dbReference type="KEGG" id="nci:NCTC10296_00968"/>
<dbReference type="OrthoDB" id="8765545at2"/>
<dbReference type="Gene3D" id="3.30.565.10">
    <property type="entry name" value="Histidine kinase-like ATPase, C-terminal domain"/>
    <property type="match status" value="1"/>
</dbReference>
<dbReference type="STRING" id="493.BWD07_07165"/>
<dbReference type="Proteomes" id="UP000279284">
    <property type="component" value="Chromosome"/>
</dbReference>